<dbReference type="InterPro" id="IPR041657">
    <property type="entry name" value="HTH_17"/>
</dbReference>
<evidence type="ECO:0000313" key="4">
    <source>
        <dbReference type="Proteomes" id="UP001239397"/>
    </source>
</evidence>
<dbReference type="AlphaFoldDB" id="A0A9Y2JYS4"/>
<feature type="region of interest" description="Disordered" evidence="1">
    <location>
        <begin position="94"/>
        <end position="128"/>
    </location>
</feature>
<feature type="compositionally biased region" description="Polar residues" evidence="1">
    <location>
        <begin position="27"/>
        <end position="39"/>
    </location>
</feature>
<proteinExistence type="predicted"/>
<dbReference type="GO" id="GO:0003677">
    <property type="term" value="F:DNA binding"/>
    <property type="evidence" value="ECO:0007669"/>
    <property type="project" value="UniProtKB-KW"/>
</dbReference>
<feature type="compositionally biased region" description="Basic residues" evidence="1">
    <location>
        <begin position="116"/>
        <end position="128"/>
    </location>
</feature>
<dbReference type="InterPro" id="IPR010093">
    <property type="entry name" value="SinI_DNA-bd"/>
</dbReference>
<feature type="domain" description="Helix-turn-helix" evidence="2">
    <location>
        <begin position="50"/>
        <end position="92"/>
    </location>
</feature>
<name>A0A9Y2JYS4_9PSEU</name>
<reference evidence="3 4" key="1">
    <citation type="submission" date="2023-06" db="EMBL/GenBank/DDBJ databases">
        <authorList>
            <person name="Oyuntsetseg B."/>
            <person name="Kim S.B."/>
        </authorList>
    </citation>
    <scope>NUCLEOTIDE SEQUENCE [LARGE SCALE GENOMIC DNA]</scope>
    <source>
        <strain evidence="3 4">4-36</strain>
    </source>
</reference>
<dbReference type="KEGG" id="amog:QRX60_16960"/>
<organism evidence="3 4">
    <name type="scientific">Amycolatopsis mongoliensis</name>
    <dbReference type="NCBI Taxonomy" id="715475"/>
    <lineage>
        <taxon>Bacteria</taxon>
        <taxon>Bacillati</taxon>
        <taxon>Actinomycetota</taxon>
        <taxon>Actinomycetes</taxon>
        <taxon>Pseudonocardiales</taxon>
        <taxon>Pseudonocardiaceae</taxon>
        <taxon>Amycolatopsis</taxon>
    </lineage>
</organism>
<sequence>MGDAEIRAAAGRAGQAIADLMVAVLSSRQESASPPQRDTGQPPRVAWRPREVAKLTGLSYGTVLELIHSGQLGAVKVGKSYAVPDAELDRFLTVAQPPKPSPEPVDVSVFGATPRSAKHHRNKGLRSK</sequence>
<dbReference type="Proteomes" id="UP001239397">
    <property type="component" value="Chromosome"/>
</dbReference>
<dbReference type="RefSeq" id="WP_286001737.1">
    <property type="nucleotide sequence ID" value="NZ_CP127295.1"/>
</dbReference>
<keyword evidence="4" id="KW-1185">Reference proteome</keyword>
<protein>
    <submittedName>
        <fullName evidence="3">Excisionase family DNA-binding protein</fullName>
    </submittedName>
</protein>
<accession>A0A9Y2JYS4</accession>
<dbReference type="Pfam" id="PF12728">
    <property type="entry name" value="HTH_17"/>
    <property type="match status" value="1"/>
</dbReference>
<dbReference type="EMBL" id="CP127295">
    <property type="protein sequence ID" value="WIY05449.1"/>
    <property type="molecule type" value="Genomic_DNA"/>
</dbReference>
<dbReference type="NCBIfam" id="TIGR01764">
    <property type="entry name" value="excise"/>
    <property type="match status" value="1"/>
</dbReference>
<keyword evidence="3" id="KW-0238">DNA-binding</keyword>
<gene>
    <name evidence="3" type="ORF">QRX60_16960</name>
</gene>
<feature type="region of interest" description="Disordered" evidence="1">
    <location>
        <begin position="27"/>
        <end position="46"/>
    </location>
</feature>
<evidence type="ECO:0000259" key="2">
    <source>
        <dbReference type="Pfam" id="PF12728"/>
    </source>
</evidence>
<evidence type="ECO:0000256" key="1">
    <source>
        <dbReference type="SAM" id="MobiDB-lite"/>
    </source>
</evidence>
<evidence type="ECO:0000313" key="3">
    <source>
        <dbReference type="EMBL" id="WIY05449.1"/>
    </source>
</evidence>